<dbReference type="Proteomes" id="UP000321513">
    <property type="component" value="Unassembled WGS sequence"/>
</dbReference>
<organism evidence="2 3">
    <name type="scientific">Segetibacter aerophilus</name>
    <dbReference type="NCBI Taxonomy" id="670293"/>
    <lineage>
        <taxon>Bacteria</taxon>
        <taxon>Pseudomonadati</taxon>
        <taxon>Bacteroidota</taxon>
        <taxon>Chitinophagia</taxon>
        <taxon>Chitinophagales</taxon>
        <taxon>Chitinophagaceae</taxon>
        <taxon>Segetibacter</taxon>
    </lineage>
</organism>
<dbReference type="AlphaFoldDB" id="A0A512BID9"/>
<dbReference type="InterPro" id="IPR050570">
    <property type="entry name" value="Cell_wall_metabolism_enzyme"/>
</dbReference>
<dbReference type="GO" id="GO:0004222">
    <property type="term" value="F:metalloendopeptidase activity"/>
    <property type="evidence" value="ECO:0007669"/>
    <property type="project" value="TreeGrafter"/>
</dbReference>
<feature type="domain" description="M23ase beta-sheet core" evidence="1">
    <location>
        <begin position="101"/>
        <end position="199"/>
    </location>
</feature>
<sequence>MVLSSSKMTPTPLQNALYKNAGAFHNVVPFDATRDSLLQLDFTANNTTLTDHILANTDAFAKYIEQQLGTKYKYGIGGYAEHRTIYSRSSRFDKGEEPRRLHLGIDVWGPVGTPIFAPLGGYVHSFSFNDFFGDYGATIILHHQLEGVSFNTLYGHLSLRDIEGIQEGHYISRGVEFAHFGPPKENGYWPAHLHFQIVTEMYEKRGDYPGVCRYSQKEKYLENCPDPDLILQMMQYAVKA</sequence>
<dbReference type="Gene3D" id="2.70.70.10">
    <property type="entry name" value="Glucose Permease (Domain IIA)"/>
    <property type="match status" value="1"/>
</dbReference>
<reference evidence="2 3" key="1">
    <citation type="submission" date="2019-07" db="EMBL/GenBank/DDBJ databases">
        <title>Whole genome shotgun sequence of Segetibacter aerophilus NBRC 106135.</title>
        <authorList>
            <person name="Hosoyama A."/>
            <person name="Uohara A."/>
            <person name="Ohji S."/>
            <person name="Ichikawa N."/>
        </authorList>
    </citation>
    <scope>NUCLEOTIDE SEQUENCE [LARGE SCALE GENOMIC DNA]</scope>
    <source>
        <strain evidence="2 3">NBRC 106135</strain>
    </source>
</reference>
<evidence type="ECO:0000259" key="1">
    <source>
        <dbReference type="Pfam" id="PF01551"/>
    </source>
</evidence>
<dbReference type="EMBL" id="BJYT01000027">
    <property type="protein sequence ID" value="GEO11736.1"/>
    <property type="molecule type" value="Genomic_DNA"/>
</dbReference>
<dbReference type="SUPFAM" id="SSF51261">
    <property type="entry name" value="Duplicated hybrid motif"/>
    <property type="match status" value="1"/>
</dbReference>
<dbReference type="PANTHER" id="PTHR21666">
    <property type="entry name" value="PEPTIDASE-RELATED"/>
    <property type="match status" value="1"/>
</dbReference>
<evidence type="ECO:0000313" key="2">
    <source>
        <dbReference type="EMBL" id="GEO11736.1"/>
    </source>
</evidence>
<gene>
    <name evidence="2" type="ORF">SAE01_42320</name>
</gene>
<dbReference type="InterPro" id="IPR016047">
    <property type="entry name" value="M23ase_b-sheet_dom"/>
</dbReference>
<comment type="caution">
    <text evidence="2">The sequence shown here is derived from an EMBL/GenBank/DDBJ whole genome shotgun (WGS) entry which is preliminary data.</text>
</comment>
<dbReference type="Pfam" id="PF01551">
    <property type="entry name" value="Peptidase_M23"/>
    <property type="match status" value="1"/>
</dbReference>
<name>A0A512BID9_9BACT</name>
<dbReference type="InterPro" id="IPR011055">
    <property type="entry name" value="Dup_hybrid_motif"/>
</dbReference>
<dbReference type="PANTHER" id="PTHR21666:SF270">
    <property type="entry name" value="MUREIN HYDROLASE ACTIVATOR ENVC"/>
    <property type="match status" value="1"/>
</dbReference>
<accession>A0A512BID9</accession>
<protein>
    <recommendedName>
        <fullName evidence="1">M23ase beta-sheet core domain-containing protein</fullName>
    </recommendedName>
</protein>
<evidence type="ECO:0000313" key="3">
    <source>
        <dbReference type="Proteomes" id="UP000321513"/>
    </source>
</evidence>
<keyword evidence="3" id="KW-1185">Reference proteome</keyword>
<dbReference type="CDD" id="cd12797">
    <property type="entry name" value="M23_peptidase"/>
    <property type="match status" value="1"/>
</dbReference>
<proteinExistence type="predicted"/>